<dbReference type="EMBL" id="PNGJ01000001">
    <property type="protein sequence ID" value="PMC25685.1"/>
    <property type="molecule type" value="Genomic_DNA"/>
</dbReference>
<dbReference type="Proteomes" id="UP000235564">
    <property type="component" value="Unassembled WGS sequence"/>
</dbReference>
<dbReference type="PANTHER" id="PTHR34585">
    <property type="match status" value="1"/>
</dbReference>
<gene>
    <name evidence="2" type="ORF">CJ231_01160</name>
</gene>
<protein>
    <submittedName>
        <fullName evidence="2">DNA-binding protein</fullName>
    </submittedName>
</protein>
<proteinExistence type="predicted"/>
<comment type="caution">
    <text evidence="2">The sequence shown here is derived from an EMBL/GenBank/DDBJ whole genome shotgun (WGS) entry which is preliminary data.</text>
</comment>
<dbReference type="Pfam" id="PF12728">
    <property type="entry name" value="HTH_17"/>
    <property type="match status" value="1"/>
</dbReference>
<sequence>MAMVVLPKSVWQGVKEDLQEVKELLTKKNTEEAGKEWIDSVEARKMLKVSPKTWQTYRDRRIIPFAQIGRKILVKKSDLEAFMQNHYISSSK</sequence>
<reference evidence="2 3" key="1">
    <citation type="submission" date="2017-09" db="EMBL/GenBank/DDBJ databases">
        <title>Bacterial strain isolated from the female urinary microbiota.</title>
        <authorList>
            <person name="Thomas-White K."/>
            <person name="Kumar N."/>
            <person name="Forster S."/>
            <person name="Putonti C."/>
            <person name="Lawley T."/>
            <person name="Wolfe A.J."/>
        </authorList>
    </citation>
    <scope>NUCLEOTIDE SEQUENCE [LARGE SCALE GENOMIC DNA]</scope>
    <source>
        <strain evidence="2 3">UMB0536</strain>
    </source>
</reference>
<dbReference type="InterPro" id="IPR009061">
    <property type="entry name" value="DNA-bd_dom_put_sf"/>
</dbReference>
<evidence type="ECO:0000313" key="2">
    <source>
        <dbReference type="EMBL" id="PMC25685.1"/>
    </source>
</evidence>
<organism evidence="2 3">
    <name type="scientific">Hoylesella buccalis</name>
    <dbReference type="NCBI Taxonomy" id="28127"/>
    <lineage>
        <taxon>Bacteria</taxon>
        <taxon>Pseudomonadati</taxon>
        <taxon>Bacteroidota</taxon>
        <taxon>Bacteroidia</taxon>
        <taxon>Bacteroidales</taxon>
        <taxon>Prevotellaceae</taxon>
        <taxon>Hoylesella</taxon>
    </lineage>
</organism>
<dbReference type="RefSeq" id="WP_102696594.1">
    <property type="nucleotide sequence ID" value="NZ_PNGJ01000001.1"/>
</dbReference>
<dbReference type="PANTHER" id="PTHR34585:SF22">
    <property type="entry name" value="HELIX-TURN-HELIX DOMAIN-CONTAINING PROTEIN"/>
    <property type="match status" value="1"/>
</dbReference>
<dbReference type="GO" id="GO:0003677">
    <property type="term" value="F:DNA binding"/>
    <property type="evidence" value="ECO:0007669"/>
    <property type="project" value="UniProtKB-KW"/>
</dbReference>
<evidence type="ECO:0000259" key="1">
    <source>
        <dbReference type="Pfam" id="PF12728"/>
    </source>
</evidence>
<dbReference type="InterPro" id="IPR041657">
    <property type="entry name" value="HTH_17"/>
</dbReference>
<name>A0A2N6QUG4_9BACT</name>
<dbReference type="SUPFAM" id="SSF46955">
    <property type="entry name" value="Putative DNA-binding domain"/>
    <property type="match status" value="1"/>
</dbReference>
<feature type="domain" description="Helix-turn-helix" evidence="1">
    <location>
        <begin position="40"/>
        <end position="86"/>
    </location>
</feature>
<evidence type="ECO:0000313" key="3">
    <source>
        <dbReference type="Proteomes" id="UP000235564"/>
    </source>
</evidence>
<dbReference type="OrthoDB" id="769412at2"/>
<accession>A0A2N6QUG4</accession>
<keyword evidence="2" id="KW-0238">DNA-binding</keyword>
<dbReference type="AlphaFoldDB" id="A0A2N6QUG4"/>